<organism evidence="3 4">
    <name type="scientific">Streptomyces axinellae</name>
    <dbReference type="NCBI Taxonomy" id="552788"/>
    <lineage>
        <taxon>Bacteria</taxon>
        <taxon>Bacillati</taxon>
        <taxon>Actinomycetota</taxon>
        <taxon>Actinomycetes</taxon>
        <taxon>Kitasatosporales</taxon>
        <taxon>Streptomycetaceae</taxon>
        <taxon>Streptomyces</taxon>
    </lineage>
</organism>
<dbReference type="EMBL" id="BAAARJ010000005">
    <property type="protein sequence ID" value="GAA2604233.1"/>
    <property type="molecule type" value="Genomic_DNA"/>
</dbReference>
<keyword evidence="2" id="KW-0812">Transmembrane</keyword>
<feature type="region of interest" description="Disordered" evidence="1">
    <location>
        <begin position="449"/>
        <end position="558"/>
    </location>
</feature>
<evidence type="ECO:0008006" key="5">
    <source>
        <dbReference type="Google" id="ProtNLM"/>
    </source>
</evidence>
<gene>
    <name evidence="3" type="ORF">GCM10009863_17170</name>
</gene>
<feature type="compositionally biased region" description="Pro residues" evidence="1">
    <location>
        <begin position="625"/>
        <end position="634"/>
    </location>
</feature>
<keyword evidence="4" id="KW-1185">Reference proteome</keyword>
<feature type="compositionally biased region" description="Low complexity" evidence="1">
    <location>
        <begin position="449"/>
        <end position="474"/>
    </location>
</feature>
<dbReference type="RefSeq" id="WP_344563842.1">
    <property type="nucleotide sequence ID" value="NZ_BAAARJ010000005.1"/>
</dbReference>
<evidence type="ECO:0000256" key="1">
    <source>
        <dbReference type="SAM" id="MobiDB-lite"/>
    </source>
</evidence>
<feature type="compositionally biased region" description="Basic and acidic residues" evidence="1">
    <location>
        <begin position="165"/>
        <end position="176"/>
    </location>
</feature>
<feature type="region of interest" description="Disordered" evidence="1">
    <location>
        <begin position="132"/>
        <end position="195"/>
    </location>
</feature>
<evidence type="ECO:0000256" key="2">
    <source>
        <dbReference type="SAM" id="Phobius"/>
    </source>
</evidence>
<feature type="transmembrane region" description="Helical" evidence="2">
    <location>
        <begin position="63"/>
        <end position="82"/>
    </location>
</feature>
<feature type="transmembrane region" description="Helical" evidence="2">
    <location>
        <begin position="21"/>
        <end position="43"/>
    </location>
</feature>
<feature type="compositionally biased region" description="Basic and acidic residues" evidence="1">
    <location>
        <begin position="490"/>
        <end position="499"/>
    </location>
</feature>
<name>A0ABN3PZJ5_9ACTN</name>
<keyword evidence="2" id="KW-0472">Membrane</keyword>
<sequence>MNGVGRSTGTRSARGHALAVLRVRSTALGLALLPAAAAVILIAGDATGHFGAGSGWATARWMVTGLALVVLACAVCAGLVIARARPAVSPTVPLDERTAPDLHAMVRDLAERLDVPAPSAIALTPDCDSWLEDRTHPAHAPDSAATPASASAPAPAPVSGAAGGSRERRGGAERRGGPGGGTAGRGGAGAARGPRADAPVLVIGSPFLWWMRVAELRALLAPVVAGTGPSVHPDIAAARRFVRGLDAAVAGADRRQVPPGARRTRLSAARMVGPLARLMLRAAGPHATQMERGVAAAASERAQGVDYGLRVVAQEQVGLAYAGWDRLLTRVALPAWRLGLWPTRLDAGVVSALTELSRRDRLAEGFTSRLGERPACDLLEEPGTVDAAVSLLAARLFLGATPPLPPGSGPGEAPEWTPVEWSAYPEEVVDRIWRTEAARLFAALDATRPTRTPTPAADTASVTEAAAARPAHTDGGTGQGGGRAGADAGARARESDNARGVHGSYEAQGHGSYEGSEVHGDDDGRGGHERRRAQRGNHEGRGAPEGHEGHEVSQDHELAGPTLSRVLDRFTSLGEPGDPREPGATEALAARISADVARAEAASAPGAIGATLNAGALPGAGETHPAPPAPMGLPLQPPRGGRELLADHITAAVCCAAVDTAGAAPGLDWLDGPTLLVEGKRGSDLTRLVLALVEEGDARGLRDWLAAVGVRADKPVRLV</sequence>
<feature type="compositionally biased region" description="Low complexity" evidence="1">
    <location>
        <begin position="138"/>
        <end position="160"/>
    </location>
</feature>
<protein>
    <recommendedName>
        <fullName evidence="5">Integral membrane protein</fullName>
    </recommendedName>
</protein>
<comment type="caution">
    <text evidence="3">The sequence shown here is derived from an EMBL/GenBank/DDBJ whole genome shotgun (WGS) entry which is preliminary data.</text>
</comment>
<feature type="compositionally biased region" description="Basic and acidic residues" evidence="1">
    <location>
        <begin position="536"/>
        <end position="558"/>
    </location>
</feature>
<proteinExistence type="predicted"/>
<evidence type="ECO:0000313" key="4">
    <source>
        <dbReference type="Proteomes" id="UP001501447"/>
    </source>
</evidence>
<accession>A0ABN3PZJ5</accession>
<keyword evidence="2" id="KW-1133">Transmembrane helix</keyword>
<feature type="compositionally biased region" description="Gly residues" evidence="1">
    <location>
        <begin position="177"/>
        <end position="190"/>
    </location>
</feature>
<reference evidence="3 4" key="1">
    <citation type="journal article" date="2019" name="Int. J. Syst. Evol. Microbiol.">
        <title>The Global Catalogue of Microorganisms (GCM) 10K type strain sequencing project: providing services to taxonomists for standard genome sequencing and annotation.</title>
        <authorList>
            <consortium name="The Broad Institute Genomics Platform"/>
            <consortium name="The Broad Institute Genome Sequencing Center for Infectious Disease"/>
            <person name="Wu L."/>
            <person name="Ma J."/>
        </authorList>
    </citation>
    <scope>NUCLEOTIDE SEQUENCE [LARGE SCALE GENOMIC DNA]</scope>
    <source>
        <strain evidence="3 4">JCM 16373</strain>
    </source>
</reference>
<evidence type="ECO:0000313" key="3">
    <source>
        <dbReference type="EMBL" id="GAA2604233.1"/>
    </source>
</evidence>
<feature type="compositionally biased region" description="Gly residues" evidence="1">
    <location>
        <begin position="475"/>
        <end position="484"/>
    </location>
</feature>
<dbReference type="Proteomes" id="UP001501447">
    <property type="component" value="Unassembled WGS sequence"/>
</dbReference>
<feature type="compositionally biased region" description="Basic and acidic residues" evidence="1">
    <location>
        <begin position="516"/>
        <end position="527"/>
    </location>
</feature>
<feature type="region of interest" description="Disordered" evidence="1">
    <location>
        <begin position="615"/>
        <end position="634"/>
    </location>
</feature>